<proteinExistence type="predicted"/>
<evidence type="ECO:0000256" key="1">
    <source>
        <dbReference type="SAM" id="Phobius"/>
    </source>
</evidence>
<accession>A0ABY4IQ39</accession>
<keyword evidence="3" id="KW-1185">Reference proteome</keyword>
<gene>
    <name evidence="2" type="ORF">KV396_04270</name>
</gene>
<evidence type="ECO:0000313" key="2">
    <source>
        <dbReference type="EMBL" id="UPL13730.1"/>
    </source>
</evidence>
<sequence length="335" mass="34807">MTPDPFDSQPRRRGWTTTATIVAVVVALVVVVVAFMIPALSGGGPGASEETDEAASPSDFVERYLHALADGDADAALDYVALGLAEGETLNDEMLAASLERGPITDIDVGEAEEIADDEVEVPVAFRIGDTAVSQDIAVSIGLSGDLAILSGTQTIPTDAFAGMGLTVNGIPVEGELTLFPGTYEFAVANTNFTIERGEPVVVASGHESDRYEGLRPVLTDAATATYRSLVAASLQECEAMKTLTTPCGDDVIDSGENGPTPVDGTVTRELPLESESKLAAVTVVTDGTVARWESSVGMSTTFESPSGSKYLAMGAALKTPKVDFAAEAPTVVWE</sequence>
<reference evidence="2 3" key="1">
    <citation type="submission" date="2021-06" db="EMBL/GenBank/DDBJ databases">
        <title>Genome-based taxonomic framework of Microbacterium strains isolated from marine environment, the description of four new species and reclassification of four preexisting species.</title>
        <authorList>
            <person name="Lee S.D."/>
            <person name="Kim S.-M."/>
            <person name="Byeon Y.-S."/>
            <person name="Yang H.L."/>
            <person name="Kim I.S."/>
        </authorList>
    </citation>
    <scope>NUCLEOTIDE SEQUENCE [LARGE SCALE GENOMIC DNA]</scope>
    <source>
        <strain evidence="2 3">SSW1-36</strain>
    </source>
</reference>
<dbReference type="RefSeq" id="WP_247956947.1">
    <property type="nucleotide sequence ID" value="NZ_CP078077.1"/>
</dbReference>
<name>A0ABY4IQ39_9MICO</name>
<organism evidence="2 3">
    <name type="scientific">Microbacterium galbinum</name>
    <dbReference type="NCBI Taxonomy" id="2851646"/>
    <lineage>
        <taxon>Bacteria</taxon>
        <taxon>Bacillati</taxon>
        <taxon>Actinomycetota</taxon>
        <taxon>Actinomycetes</taxon>
        <taxon>Micrococcales</taxon>
        <taxon>Microbacteriaceae</taxon>
        <taxon>Microbacterium</taxon>
    </lineage>
</organism>
<keyword evidence="1" id="KW-0812">Transmembrane</keyword>
<keyword evidence="1" id="KW-0472">Membrane</keyword>
<evidence type="ECO:0000313" key="3">
    <source>
        <dbReference type="Proteomes" id="UP000831963"/>
    </source>
</evidence>
<protein>
    <submittedName>
        <fullName evidence="2">Uncharacterized protein</fullName>
    </submittedName>
</protein>
<dbReference type="Proteomes" id="UP000831963">
    <property type="component" value="Chromosome"/>
</dbReference>
<keyword evidence="1" id="KW-1133">Transmembrane helix</keyword>
<dbReference type="EMBL" id="CP078077">
    <property type="protein sequence ID" value="UPL13730.1"/>
    <property type="molecule type" value="Genomic_DNA"/>
</dbReference>
<feature type="transmembrane region" description="Helical" evidence="1">
    <location>
        <begin position="21"/>
        <end position="40"/>
    </location>
</feature>